<feature type="active site" description="Proton donor" evidence="12">
    <location>
        <position position="129"/>
    </location>
</feature>
<evidence type="ECO:0000256" key="3">
    <source>
        <dbReference type="ARBA" id="ARBA00005133"/>
    </source>
</evidence>
<reference evidence="15" key="2">
    <citation type="journal article" date="2021" name="PeerJ">
        <title>Extensive microbial diversity within the chicken gut microbiome revealed by metagenomics and culture.</title>
        <authorList>
            <person name="Gilroy R."/>
            <person name="Ravi A."/>
            <person name="Getino M."/>
            <person name="Pursley I."/>
            <person name="Horton D.L."/>
            <person name="Alikhan N.F."/>
            <person name="Baker D."/>
            <person name="Gharbi K."/>
            <person name="Hall N."/>
            <person name="Watson M."/>
            <person name="Adriaenssens E.M."/>
            <person name="Foster-Nyarko E."/>
            <person name="Jarju S."/>
            <person name="Secka A."/>
            <person name="Antonio M."/>
            <person name="Oren A."/>
            <person name="Chaudhuri R.R."/>
            <person name="La Ragione R."/>
            <person name="Hildebrand F."/>
            <person name="Pallen M.J."/>
        </authorList>
    </citation>
    <scope>NUCLEOTIDE SEQUENCE</scope>
    <source>
        <strain evidence="15">517</strain>
    </source>
</reference>
<dbReference type="GO" id="GO:0000105">
    <property type="term" value="P:L-histidine biosynthetic process"/>
    <property type="evidence" value="ECO:0007669"/>
    <property type="project" value="UniProtKB-UniRule"/>
</dbReference>
<evidence type="ECO:0000256" key="4">
    <source>
        <dbReference type="ARBA" id="ARBA00009667"/>
    </source>
</evidence>
<evidence type="ECO:0000256" key="2">
    <source>
        <dbReference type="ARBA" id="ARBA00004496"/>
    </source>
</evidence>
<dbReference type="InterPro" id="IPR023016">
    <property type="entry name" value="HisA/PriA"/>
</dbReference>
<evidence type="ECO:0000256" key="12">
    <source>
        <dbReference type="HAMAP-Rule" id="MF_01014"/>
    </source>
</evidence>
<evidence type="ECO:0000256" key="1">
    <source>
        <dbReference type="ARBA" id="ARBA00000901"/>
    </source>
</evidence>
<comment type="subcellular location">
    <subcellularLocation>
        <location evidence="2 12 14">Cytoplasm</location>
    </subcellularLocation>
</comment>
<keyword evidence="8 12" id="KW-0028">Amino-acid biosynthesis</keyword>
<protein>
    <recommendedName>
        <fullName evidence="6 12">1-(5-phosphoribosyl)-5-[(5-phosphoribosylamino)methylideneamino] imidazole-4-carboxamide isomerase</fullName>
        <ecNumber evidence="5 12">5.3.1.16</ecNumber>
    </recommendedName>
    <alternativeName>
        <fullName evidence="11 12">Phosphoribosylformimino-5-aminoimidazole carboxamide ribotide isomerase</fullName>
    </alternativeName>
</protein>
<dbReference type="EC" id="5.3.1.16" evidence="5 12"/>
<organism evidence="15 16">
    <name type="scientific">Candidatus Stercoripulliclostridium pullicola</name>
    <dbReference type="NCBI Taxonomy" id="2840953"/>
    <lineage>
        <taxon>Bacteria</taxon>
        <taxon>Bacillati</taxon>
        <taxon>Bacillota</taxon>
        <taxon>Clostridia</taxon>
        <taxon>Eubacteriales</taxon>
        <taxon>Candidatus Stercoripulliclostridium</taxon>
    </lineage>
</organism>
<evidence type="ECO:0000256" key="5">
    <source>
        <dbReference type="ARBA" id="ARBA00012550"/>
    </source>
</evidence>
<keyword evidence="7 12" id="KW-0963">Cytoplasm</keyword>
<dbReference type="Pfam" id="PF00977">
    <property type="entry name" value="His_biosynth"/>
    <property type="match status" value="1"/>
</dbReference>
<dbReference type="AlphaFoldDB" id="A0A940IDC7"/>
<dbReference type="PANTHER" id="PTHR43090:SF2">
    <property type="entry name" value="1-(5-PHOSPHORIBOSYL)-5-[(5-PHOSPHORIBOSYLAMINO)METHYLIDENEAMINO] IMIDAZOLE-4-CARBOXAMIDE ISOMERASE"/>
    <property type="match status" value="1"/>
</dbReference>
<dbReference type="InterPro" id="IPR006062">
    <property type="entry name" value="His_biosynth"/>
</dbReference>
<evidence type="ECO:0000256" key="14">
    <source>
        <dbReference type="RuleBase" id="RU003658"/>
    </source>
</evidence>
<evidence type="ECO:0000256" key="11">
    <source>
        <dbReference type="ARBA" id="ARBA00030547"/>
    </source>
</evidence>
<dbReference type="InterPro" id="IPR011060">
    <property type="entry name" value="RibuloseP-bd_barrel"/>
</dbReference>
<dbReference type="EMBL" id="JADINF010000104">
    <property type="protein sequence ID" value="MBO8424183.1"/>
    <property type="molecule type" value="Genomic_DNA"/>
</dbReference>
<dbReference type="HAMAP" id="MF_01014">
    <property type="entry name" value="HisA"/>
    <property type="match status" value="1"/>
</dbReference>
<comment type="pathway">
    <text evidence="3 12 14">Amino-acid biosynthesis; L-histidine biosynthesis; L-histidine from 5-phospho-alpha-D-ribose 1-diphosphate: step 4/9.</text>
</comment>
<evidence type="ECO:0000256" key="6">
    <source>
        <dbReference type="ARBA" id="ARBA00018464"/>
    </source>
</evidence>
<dbReference type="GO" id="GO:0005737">
    <property type="term" value="C:cytoplasm"/>
    <property type="evidence" value="ECO:0007669"/>
    <property type="project" value="UniProtKB-SubCell"/>
</dbReference>
<name>A0A940IDC7_9FIRM</name>
<accession>A0A940IDC7</accession>
<evidence type="ECO:0000256" key="13">
    <source>
        <dbReference type="RuleBase" id="RU003657"/>
    </source>
</evidence>
<keyword evidence="9 12" id="KW-0368">Histidine biosynthesis</keyword>
<dbReference type="GO" id="GO:0000162">
    <property type="term" value="P:L-tryptophan biosynthetic process"/>
    <property type="evidence" value="ECO:0007669"/>
    <property type="project" value="TreeGrafter"/>
</dbReference>
<comment type="caution">
    <text evidence="15">The sequence shown here is derived from an EMBL/GenBank/DDBJ whole genome shotgun (WGS) entry which is preliminary data.</text>
</comment>
<proteinExistence type="inferred from homology"/>
<evidence type="ECO:0000256" key="7">
    <source>
        <dbReference type="ARBA" id="ARBA00022490"/>
    </source>
</evidence>
<dbReference type="GO" id="GO:0003949">
    <property type="term" value="F:1-(5-phosphoribosyl)-5-[(5-phosphoribosylamino)methylideneamino]imidazole-4-carboxamide isomerase activity"/>
    <property type="evidence" value="ECO:0007669"/>
    <property type="project" value="UniProtKB-UniRule"/>
</dbReference>
<dbReference type="Proteomes" id="UP000727857">
    <property type="component" value="Unassembled WGS sequence"/>
</dbReference>
<dbReference type="CDD" id="cd04732">
    <property type="entry name" value="HisA"/>
    <property type="match status" value="1"/>
</dbReference>
<dbReference type="FunFam" id="3.20.20.70:FF:000009">
    <property type="entry name" value="1-(5-phosphoribosyl)-5-[(5-phosphoribosylamino)methylideneamino] imidazole-4-carboxamide isomerase"/>
    <property type="match status" value="1"/>
</dbReference>
<gene>
    <name evidence="12 15" type="primary">hisA</name>
    <name evidence="15" type="ORF">IAB16_04125</name>
</gene>
<dbReference type="InterPro" id="IPR013785">
    <property type="entry name" value="Aldolase_TIM"/>
</dbReference>
<dbReference type="PANTHER" id="PTHR43090">
    <property type="entry name" value="1-(5-PHOSPHORIBOSYL)-5-[(5-PHOSPHORIBOSYLAMINO)METHYLIDENEAMINO] IMIDAZOLE-4-CARBOXAMIDE ISOMERASE"/>
    <property type="match status" value="1"/>
</dbReference>
<comment type="similarity">
    <text evidence="4 12 13">Belongs to the HisA/HisF family.</text>
</comment>
<reference evidence="15" key="1">
    <citation type="submission" date="2020-10" db="EMBL/GenBank/DDBJ databases">
        <authorList>
            <person name="Gilroy R."/>
        </authorList>
    </citation>
    <scope>NUCLEOTIDE SEQUENCE</scope>
    <source>
        <strain evidence="15">517</strain>
    </source>
</reference>
<sequence>MEILPAIDLMSGSAVRLTKGEFDSRETYSSDPAEVLKGFIAEGARNLHVVDLDGARYGSPVNFPTIKALAATGAVDIEVGGGIRDEKRIVSYLELGVKRVILGTVAVTDFAFTKEMASKYGAAIAVGADVKEGFVATHGWEKLSSERGYDFCVRLRDAGIKTVIYTDVSRDGCMSGANIAAYKELKNIEGLDVIASGGVTSLEDIKALAKIGVYGAIIGKALYKNAIKLSEAIALGDGNAH</sequence>
<evidence type="ECO:0000256" key="8">
    <source>
        <dbReference type="ARBA" id="ARBA00022605"/>
    </source>
</evidence>
<dbReference type="InterPro" id="IPR006063">
    <property type="entry name" value="HisA_bact_arch"/>
</dbReference>
<dbReference type="SUPFAM" id="SSF51366">
    <property type="entry name" value="Ribulose-phoshate binding barrel"/>
    <property type="match status" value="1"/>
</dbReference>
<dbReference type="Gene3D" id="3.20.20.70">
    <property type="entry name" value="Aldolase class I"/>
    <property type="match status" value="1"/>
</dbReference>
<evidence type="ECO:0000256" key="10">
    <source>
        <dbReference type="ARBA" id="ARBA00023235"/>
    </source>
</evidence>
<keyword evidence="10 12" id="KW-0413">Isomerase</keyword>
<dbReference type="NCBIfam" id="TIGR00007">
    <property type="entry name" value="1-(5-phosphoribosyl)-5-[(5-phosphoribosylamino)methylideneamino]imidazole-4-carboxamide isomerase"/>
    <property type="match status" value="1"/>
</dbReference>
<dbReference type="InterPro" id="IPR044524">
    <property type="entry name" value="Isoase_HisA-like"/>
</dbReference>
<feature type="active site" description="Proton acceptor" evidence="12">
    <location>
        <position position="8"/>
    </location>
</feature>
<evidence type="ECO:0000313" key="16">
    <source>
        <dbReference type="Proteomes" id="UP000727857"/>
    </source>
</evidence>
<comment type="catalytic activity">
    <reaction evidence="1 12 14">
        <text>1-(5-phospho-beta-D-ribosyl)-5-[(5-phospho-beta-D-ribosylamino)methylideneamino]imidazole-4-carboxamide = 5-[(5-phospho-1-deoxy-D-ribulos-1-ylimino)methylamino]-1-(5-phospho-beta-D-ribosyl)imidazole-4-carboxamide</text>
        <dbReference type="Rhea" id="RHEA:15469"/>
        <dbReference type="ChEBI" id="CHEBI:58435"/>
        <dbReference type="ChEBI" id="CHEBI:58525"/>
        <dbReference type="EC" id="5.3.1.16"/>
    </reaction>
</comment>
<evidence type="ECO:0000256" key="9">
    <source>
        <dbReference type="ARBA" id="ARBA00023102"/>
    </source>
</evidence>
<evidence type="ECO:0000313" key="15">
    <source>
        <dbReference type="EMBL" id="MBO8424183.1"/>
    </source>
</evidence>